<keyword evidence="3 9" id="KW-0489">Methyltransferase</keyword>
<dbReference type="InterPro" id="IPR036974">
    <property type="entry name" value="PUA_sf"/>
</dbReference>
<dbReference type="HOGENOM" id="CLU_014042_0_0_2"/>
<sequence length="387" mass="43400">MRWSITGEVILRGEGAERARKGHLNIYMKWLSSIRGPVSNGDLVILKDESGDPIGLGFYEGIGSIAVRVLSQELVSPEELIEDRLREALSARERVKLGSFFRWVHTEADKLPGLIIDVYDDIAVISSTSIGIDARIEDIAELVRKIYRPSSIILRNDSRPRREVGLPLERRILFGDKKRTVIREGSAIFHVDTIEGQKTGFFIDQRMNRLKVERLAGPGDKVLDLFSYTGGFGIHAALFGARVTAVEESDYAIAEMNENMRLNSVEMRAIRSRAREFLETDDDLYDIVIVDPPAFAPSKEKIDAARRAYVALNSSAMSKVAPGGIIITYSCSLFITKDEFRKIVERASLLSGREIKILEEMGPSPDHPFDPKHPWTLYLKGLQALVL</sequence>
<dbReference type="InterPro" id="IPR029063">
    <property type="entry name" value="SAM-dependent_MTases_sf"/>
</dbReference>
<dbReference type="GeneID" id="6094348"/>
<dbReference type="InterPro" id="IPR015947">
    <property type="entry name" value="PUA-like_sf"/>
</dbReference>
<dbReference type="AlphaFoldDB" id="B1L5T8"/>
<dbReference type="Pfam" id="PF10672">
    <property type="entry name" value="Methyltrans_SAM"/>
    <property type="match status" value="1"/>
</dbReference>
<evidence type="ECO:0000256" key="2">
    <source>
        <dbReference type="ARBA" id="ARBA00022490"/>
    </source>
</evidence>
<keyword evidence="2" id="KW-0963">Cytoplasm</keyword>
<gene>
    <name evidence="9" type="ordered locus">Kcr_1071</name>
</gene>
<keyword evidence="5" id="KW-0949">S-adenosyl-L-methionine</keyword>
<organism evidence="9 10">
    <name type="scientific">Korarchaeum cryptofilum (strain OPF8)</name>
    <dbReference type="NCBI Taxonomy" id="374847"/>
    <lineage>
        <taxon>Archaea</taxon>
        <taxon>Thermoproteota</taxon>
        <taxon>Candidatus Korarchaeia</taxon>
        <taxon>Candidatus Korarchaeales</taxon>
        <taxon>Candidatus Korarchaeaceae</taxon>
        <taxon>Candidatus Korarchaeum</taxon>
    </lineage>
</organism>
<evidence type="ECO:0000313" key="10">
    <source>
        <dbReference type="Proteomes" id="UP000001686"/>
    </source>
</evidence>
<dbReference type="InterPro" id="IPR041532">
    <property type="entry name" value="RlmI-like_PUA"/>
</dbReference>
<dbReference type="EnsemblBacteria" id="ACB07817">
    <property type="protein sequence ID" value="ACB07817"/>
    <property type="gene ID" value="Kcr_1071"/>
</dbReference>
<dbReference type="InParanoid" id="B1L5T8"/>
<evidence type="ECO:0000256" key="3">
    <source>
        <dbReference type="ARBA" id="ARBA00022603"/>
    </source>
</evidence>
<dbReference type="KEGG" id="kcr:Kcr_1071"/>
<dbReference type="Pfam" id="PF17785">
    <property type="entry name" value="PUA_3"/>
    <property type="match status" value="1"/>
</dbReference>
<dbReference type="PANTHER" id="PTHR42873:SF1">
    <property type="entry name" value="S-ADENOSYLMETHIONINE-DEPENDENT METHYLTRANSFERASE DOMAIN-CONTAINING PROTEIN"/>
    <property type="match status" value="1"/>
</dbReference>
<protein>
    <submittedName>
        <fullName evidence="9">SAM-dependent methyltransferase</fullName>
    </submittedName>
</protein>
<dbReference type="EMBL" id="CP000968">
    <property type="protein sequence ID" value="ACB07817.1"/>
    <property type="molecule type" value="Genomic_DNA"/>
</dbReference>
<dbReference type="PROSITE" id="PS50890">
    <property type="entry name" value="PUA"/>
    <property type="match status" value="1"/>
</dbReference>
<evidence type="ECO:0000313" key="9">
    <source>
        <dbReference type="EMBL" id="ACB07817.1"/>
    </source>
</evidence>
<comment type="similarity">
    <text evidence="6">Belongs to the methyltransferase superfamily. RlmI family.</text>
</comment>
<dbReference type="STRING" id="374847.Kcr_1071"/>
<proteinExistence type="inferred from homology"/>
<dbReference type="SUPFAM" id="SSF88697">
    <property type="entry name" value="PUA domain-like"/>
    <property type="match status" value="1"/>
</dbReference>
<dbReference type="GO" id="GO:0003723">
    <property type="term" value="F:RNA binding"/>
    <property type="evidence" value="ECO:0007669"/>
    <property type="project" value="InterPro"/>
</dbReference>
<keyword evidence="10" id="KW-1185">Reference proteome</keyword>
<evidence type="ECO:0000256" key="1">
    <source>
        <dbReference type="ARBA" id="ARBA00004496"/>
    </source>
</evidence>
<evidence type="ECO:0000256" key="6">
    <source>
        <dbReference type="ARBA" id="ARBA00038091"/>
    </source>
</evidence>
<dbReference type="Gene3D" id="2.30.130.10">
    <property type="entry name" value="PUA domain"/>
    <property type="match status" value="1"/>
</dbReference>
<evidence type="ECO:0000256" key="4">
    <source>
        <dbReference type="ARBA" id="ARBA00022679"/>
    </source>
</evidence>
<dbReference type="CDD" id="cd21153">
    <property type="entry name" value="PUA_RlmI"/>
    <property type="match status" value="1"/>
</dbReference>
<name>B1L5T8_KORCO</name>
<keyword evidence="4" id="KW-0808">Transferase</keyword>
<dbReference type="GO" id="GO:0009383">
    <property type="term" value="F:rRNA (cytosine-C5-)-methyltransferase activity"/>
    <property type="evidence" value="ECO:0000318"/>
    <property type="project" value="GO_Central"/>
</dbReference>
<dbReference type="RefSeq" id="WP_012309714.1">
    <property type="nucleotide sequence ID" value="NC_010482.1"/>
</dbReference>
<dbReference type="PANTHER" id="PTHR42873">
    <property type="entry name" value="RIBOSOMAL RNA LARGE SUBUNIT METHYLTRANSFERASE"/>
    <property type="match status" value="1"/>
</dbReference>
<feature type="domain" description="RlmI-like PUA" evidence="8">
    <location>
        <begin position="9"/>
        <end position="72"/>
    </location>
</feature>
<evidence type="ECO:0000259" key="8">
    <source>
        <dbReference type="Pfam" id="PF17785"/>
    </source>
</evidence>
<dbReference type="GO" id="GO:0070475">
    <property type="term" value="P:rRNA base methylation"/>
    <property type="evidence" value="ECO:0000318"/>
    <property type="project" value="GO_Central"/>
</dbReference>
<reference evidence="9 10" key="1">
    <citation type="journal article" date="2008" name="Proc. Natl. Acad. Sci. U.S.A.">
        <title>A korarchaeal genome reveals new insights into the evolution of the Archaea.</title>
        <authorList>
            <person name="Elkins J.G."/>
            <person name="Podar M."/>
            <person name="Graham D.E."/>
            <person name="Makarova K.S."/>
            <person name="Wolf Y."/>
            <person name="Randau L."/>
            <person name="Hedlund B.P."/>
            <person name="Brochier-Armanet C."/>
            <person name="Kunin V."/>
            <person name="Anderson I."/>
            <person name="Lapidus A."/>
            <person name="Goltsman E."/>
            <person name="Barry K."/>
            <person name="Koonin E.V."/>
            <person name="Hugenholtz P."/>
            <person name="Kyrpides N."/>
            <person name="Wanner G."/>
            <person name="Richardson P."/>
            <person name="Keller M."/>
            <person name="Stetter K.O."/>
        </authorList>
    </citation>
    <scope>NUCLEOTIDE SEQUENCE [LARGE SCALE GENOMIC DNA]</scope>
    <source>
        <strain evidence="10">OPF8</strain>
    </source>
</reference>
<feature type="domain" description="S-adenosylmethionine-dependent methyltransferase" evidence="7">
    <location>
        <begin position="182"/>
        <end position="299"/>
    </location>
</feature>
<dbReference type="Gene3D" id="3.30.750.80">
    <property type="entry name" value="RNA methyltransferase domain (HRMD) like"/>
    <property type="match status" value="1"/>
</dbReference>
<dbReference type="Proteomes" id="UP000001686">
    <property type="component" value="Chromosome"/>
</dbReference>
<dbReference type="OrthoDB" id="190449at2157"/>
<comment type="subcellular location">
    <subcellularLocation>
        <location evidence="1">Cytoplasm</location>
    </subcellularLocation>
</comment>
<evidence type="ECO:0000256" key="5">
    <source>
        <dbReference type="ARBA" id="ARBA00022691"/>
    </source>
</evidence>
<dbReference type="CDD" id="cd11572">
    <property type="entry name" value="RlmI_M_like"/>
    <property type="match status" value="1"/>
</dbReference>
<dbReference type="Gene3D" id="3.40.50.150">
    <property type="entry name" value="Vaccinia Virus protein VP39"/>
    <property type="match status" value="1"/>
</dbReference>
<dbReference type="eggNOG" id="arCOG00032">
    <property type="taxonomic scope" value="Archaea"/>
</dbReference>
<evidence type="ECO:0000259" key="7">
    <source>
        <dbReference type="Pfam" id="PF10672"/>
    </source>
</evidence>
<accession>B1L5T8</accession>
<dbReference type="SUPFAM" id="SSF53335">
    <property type="entry name" value="S-adenosyl-L-methionine-dependent methyltransferases"/>
    <property type="match status" value="1"/>
</dbReference>
<dbReference type="PhylomeDB" id="B1L5T8"/>
<dbReference type="InterPro" id="IPR019614">
    <property type="entry name" value="SAM-dep_methyl-trfase"/>
</dbReference>
<dbReference type="CDD" id="cd02440">
    <property type="entry name" value="AdoMet_MTases"/>
    <property type="match status" value="1"/>
</dbReference>
<dbReference type="GO" id="GO:0005737">
    <property type="term" value="C:cytoplasm"/>
    <property type="evidence" value="ECO:0007669"/>
    <property type="project" value="UniProtKB-SubCell"/>
</dbReference>